<feature type="domain" description="DUF6534" evidence="3">
    <location>
        <begin position="385"/>
        <end position="470"/>
    </location>
</feature>
<dbReference type="PANTHER" id="PTHR40465">
    <property type="entry name" value="CHROMOSOME 1, WHOLE GENOME SHOTGUN SEQUENCE"/>
    <property type="match status" value="1"/>
</dbReference>
<reference evidence="4" key="1">
    <citation type="submission" date="2020-09" db="EMBL/GenBank/DDBJ databases">
        <title>Comparative genome analyses of four rice-infecting Rhizoctonia solani isolates reveal extensive enrichment of homogalacturonan modification genes.</title>
        <authorList>
            <person name="Lee D.-Y."/>
            <person name="Jeon J."/>
            <person name="Kim K.-T."/>
            <person name="Cheong K."/>
            <person name="Song H."/>
            <person name="Choi G."/>
            <person name="Ko J."/>
            <person name="Opiyo S.O."/>
            <person name="Zuo S."/>
            <person name="Madhav S."/>
            <person name="Lee Y.-H."/>
            <person name="Wang G.-L."/>
        </authorList>
    </citation>
    <scope>NUCLEOTIDE SEQUENCE</scope>
    <source>
        <strain evidence="4">AG1-IA YN-7</strain>
    </source>
</reference>
<evidence type="ECO:0000256" key="2">
    <source>
        <dbReference type="SAM" id="Phobius"/>
    </source>
</evidence>
<feature type="transmembrane region" description="Helical" evidence="2">
    <location>
        <begin position="421"/>
        <end position="441"/>
    </location>
</feature>
<evidence type="ECO:0000313" key="5">
    <source>
        <dbReference type="Proteomes" id="UP000650582"/>
    </source>
</evidence>
<sequence>MVANLILGHLPRRKPSPRGAHLFDVSPIRYGEFQKNQGDLTVNPRRNTEAAETGNPLMDELFVWAEPVPFLGDLPSPPLLGHLYRDLSDANSIASGVYSCALVKEGYEPDPGERQDSGRILREVLLSAAKAVALSSSFEANKSGQSPSNLGAPSIISHLAQRCDRLLLARPTPEQLPSLSAALRTSSAFLLQHSAMTLPPGITQKDVVNAFGPFVTGIMMQQLFLGVFCVQVYDYWRIFPTDTTFNRAVVASLTIMTLLQGVMDYINLYRNAVTYYGDFLMFDSQDWSLFWEIGVTAILGSIAQVFFLERAYSVSSSLNTIDQSNESPPTTQATKSKIVLIVVGTIIAVSLGFGIASSVEFQRIVRLSLVPSIPVPIIGWLTLTAVLDVLISAILIYTLLRVRTPFRKTEAVITKIIRVTMETSSVTASIAVINLVLYLALPGQAYHLLPQLIMGKMYAISVMVTLSSRKDLQEIMSSPPTTSYYESTRGRAAGPTPQNGVVVTTSYQQNVDDSKGRPHDIELGTRTIDTVRFARTQEETIIDDDESVDAAKRSHHPFAP</sequence>
<comment type="caution">
    <text evidence="4">The sequence shown here is derived from an EMBL/GenBank/DDBJ whole genome shotgun (WGS) entry which is preliminary data.</text>
</comment>
<dbReference type="Pfam" id="PF20152">
    <property type="entry name" value="DUF6534"/>
    <property type="match status" value="1"/>
</dbReference>
<gene>
    <name evidence="4" type="ORF">RHS04_05103</name>
</gene>
<feature type="transmembrane region" description="Helical" evidence="2">
    <location>
        <begin position="248"/>
        <end position="269"/>
    </location>
</feature>
<dbReference type="AlphaFoldDB" id="A0A8H7H6J5"/>
<keyword evidence="2" id="KW-0812">Transmembrane</keyword>
<proteinExistence type="predicted"/>
<feature type="transmembrane region" description="Helical" evidence="2">
    <location>
        <begin position="214"/>
        <end position="236"/>
    </location>
</feature>
<protein>
    <recommendedName>
        <fullName evidence="3">DUF6534 domain-containing protein</fullName>
    </recommendedName>
</protein>
<feature type="region of interest" description="Disordered" evidence="1">
    <location>
        <begin position="480"/>
        <end position="499"/>
    </location>
</feature>
<dbReference type="PANTHER" id="PTHR40465:SF1">
    <property type="entry name" value="DUF6534 DOMAIN-CONTAINING PROTEIN"/>
    <property type="match status" value="1"/>
</dbReference>
<keyword evidence="2" id="KW-0472">Membrane</keyword>
<feature type="transmembrane region" description="Helical" evidence="2">
    <location>
        <begin position="338"/>
        <end position="357"/>
    </location>
</feature>
<accession>A0A8H7H6J5</accession>
<keyword evidence="2" id="KW-1133">Transmembrane helix</keyword>
<feature type="region of interest" description="Disordered" evidence="1">
    <location>
        <begin position="540"/>
        <end position="560"/>
    </location>
</feature>
<dbReference type="InterPro" id="IPR045339">
    <property type="entry name" value="DUF6534"/>
</dbReference>
<feature type="transmembrane region" description="Helical" evidence="2">
    <location>
        <begin position="289"/>
        <end position="308"/>
    </location>
</feature>
<dbReference type="EMBL" id="JACYCC010000038">
    <property type="protein sequence ID" value="KAF8678936.1"/>
    <property type="molecule type" value="Genomic_DNA"/>
</dbReference>
<name>A0A8H7H6J5_9AGAM</name>
<evidence type="ECO:0000256" key="1">
    <source>
        <dbReference type="SAM" id="MobiDB-lite"/>
    </source>
</evidence>
<organism evidence="4 5">
    <name type="scientific">Rhizoctonia solani</name>
    <dbReference type="NCBI Taxonomy" id="456999"/>
    <lineage>
        <taxon>Eukaryota</taxon>
        <taxon>Fungi</taxon>
        <taxon>Dikarya</taxon>
        <taxon>Basidiomycota</taxon>
        <taxon>Agaricomycotina</taxon>
        <taxon>Agaricomycetes</taxon>
        <taxon>Cantharellales</taxon>
        <taxon>Ceratobasidiaceae</taxon>
        <taxon>Rhizoctonia</taxon>
    </lineage>
</organism>
<dbReference type="Proteomes" id="UP000650582">
    <property type="component" value="Unassembled WGS sequence"/>
</dbReference>
<evidence type="ECO:0000313" key="4">
    <source>
        <dbReference type="EMBL" id="KAF8678936.1"/>
    </source>
</evidence>
<evidence type="ECO:0000259" key="3">
    <source>
        <dbReference type="Pfam" id="PF20152"/>
    </source>
</evidence>
<feature type="transmembrane region" description="Helical" evidence="2">
    <location>
        <begin position="377"/>
        <end position="400"/>
    </location>
</feature>